<evidence type="ECO:0000313" key="4">
    <source>
        <dbReference type="Proteomes" id="UP000262583"/>
    </source>
</evidence>
<keyword evidence="1" id="KW-0560">Oxidoreductase</keyword>
<protein>
    <submittedName>
        <fullName evidence="3">CoB--CoM heterodisulfide reductase subunit B</fullName>
    </submittedName>
</protein>
<dbReference type="Gene3D" id="1.20.1050.140">
    <property type="match status" value="1"/>
</dbReference>
<proteinExistence type="predicted"/>
<dbReference type="EMBL" id="CP030759">
    <property type="protein sequence ID" value="AXA34798.1"/>
    <property type="molecule type" value="Genomic_DNA"/>
</dbReference>
<name>A0A2Z4Y1Q3_SUMC1</name>
<evidence type="ECO:0000256" key="1">
    <source>
        <dbReference type="ARBA" id="ARBA00023002"/>
    </source>
</evidence>
<evidence type="ECO:0000313" key="3">
    <source>
        <dbReference type="EMBL" id="AXA34798.1"/>
    </source>
</evidence>
<accession>A0A2Z4Y1Q3</accession>
<organism evidence="3 4">
    <name type="scientific">Sumerlaea chitinivorans</name>
    <dbReference type="NCBI Taxonomy" id="2250252"/>
    <lineage>
        <taxon>Bacteria</taxon>
        <taxon>Candidatus Sumerlaeota</taxon>
        <taxon>Candidatus Sumerlaeia</taxon>
        <taxon>Candidatus Sumerlaeales</taxon>
        <taxon>Candidatus Sumerlaeaceae</taxon>
        <taxon>Candidatus Sumerlaea</taxon>
    </lineage>
</organism>
<dbReference type="PANTHER" id="PTHR42947:SF1">
    <property type="entry name" value="COB--COM HETERODISULFIDE REDUCTASE SUBUNIT B 1"/>
    <property type="match status" value="1"/>
</dbReference>
<dbReference type="PANTHER" id="PTHR42947">
    <property type="entry name" value="COB--COM HETERODISULFIDE REDUCTASE SUBUNIT B 1"/>
    <property type="match status" value="1"/>
</dbReference>
<dbReference type="GO" id="GO:0016491">
    <property type="term" value="F:oxidoreductase activity"/>
    <property type="evidence" value="ECO:0007669"/>
    <property type="project" value="UniProtKB-KW"/>
</dbReference>
<gene>
    <name evidence="3" type="ORF">BRCON_0021</name>
</gene>
<dbReference type="AlphaFoldDB" id="A0A2Z4Y1Q3"/>
<dbReference type="KEGG" id="schv:BRCON_0021"/>
<dbReference type="InterPro" id="IPR051278">
    <property type="entry name" value="HdrB/HdrD_reductase"/>
</dbReference>
<dbReference type="Proteomes" id="UP000262583">
    <property type="component" value="Chromosome"/>
</dbReference>
<feature type="domain" description="Cysteine-rich" evidence="2">
    <location>
        <begin position="148"/>
        <end position="236"/>
    </location>
</feature>
<reference evidence="3 4" key="1">
    <citation type="submission" date="2018-05" db="EMBL/GenBank/DDBJ databases">
        <title>A metagenomic window into the 2 km-deep terrestrial subsurface aquifer revealed taxonomically and functionally diverse microbial community comprising novel uncultured bacterial lineages.</title>
        <authorList>
            <person name="Kadnikov V.V."/>
            <person name="Mardanov A.V."/>
            <person name="Beletsky A.V."/>
            <person name="Banks D."/>
            <person name="Pimenov N.V."/>
            <person name="Frank Y.A."/>
            <person name="Karnachuk O.V."/>
            <person name="Ravin N.V."/>
        </authorList>
    </citation>
    <scope>NUCLEOTIDE SEQUENCE [LARGE SCALE GENOMIC DNA]</scope>
    <source>
        <strain evidence="3">BY</strain>
    </source>
</reference>
<evidence type="ECO:0000259" key="2">
    <source>
        <dbReference type="Pfam" id="PF02754"/>
    </source>
</evidence>
<dbReference type="Pfam" id="PF02754">
    <property type="entry name" value="CCG"/>
    <property type="match status" value="2"/>
</dbReference>
<dbReference type="InterPro" id="IPR004017">
    <property type="entry name" value="Cys_rich_dom"/>
</dbReference>
<feature type="domain" description="Cysteine-rich" evidence="2">
    <location>
        <begin position="4"/>
        <end position="85"/>
    </location>
</feature>
<sequence>MKFGYFPGCSVLGTGRACEESTQAIVRELGVELEEIEDWNCCGATAYMSVDEHNALALAARNIALAEKQGATQMTTPCSGCYLVLNKTKHYIEEYPAVGNRVKESLKRTGLQYKGTVRVRHMLDILVNDVGLDTIRKHVQHPLKGVKVAAYYGCQTVRPYKDFDQYHFPETIDKLCEALGAEPVHFPLKTRCCGGSQMGTLPQVAQRLVFAILREAKRQGANVIVSVCPLCHFNLDSYQHDIISRFKEDVGITCLYYTQMMGLAFGIDPNTLGLHRNLTWDRSPLRQQMAAVGVGA</sequence>